<sequence>MLKGEDKKGKLIMLGSGFSFVASALLWLERDELHNSYLSLGPDSTEYMDKYYNSYNKYYKLSTSSSTQDPDGDSISIKFDWGDGNESNWSPFVYSGDTVSMIHFYEKMGSYEIRAKVKDIHNSESDWSEPHILKIDTDVYWIREIGGSGDDYGYSIQKTMDNCYIIVGATTSYGAGGSDVYLIKFDPSGAVIWERTYGGNYDDYGYEVKYKNDGGYIMVGMTKPFGDENKVDARGNILWTRTYGGAGCDISNMIKRTSDNGYIWRITRGRLCNCWGYRYE</sequence>
<gene>
    <name evidence="2" type="ORF">ENX68_03760</name>
</gene>
<dbReference type="PANTHER" id="PTHR42754">
    <property type="entry name" value="ENDOGLUCANASE"/>
    <property type="match status" value="1"/>
</dbReference>
<dbReference type="InterPro" id="IPR013783">
    <property type="entry name" value="Ig-like_fold"/>
</dbReference>
<name>A0A7V3VTS5_UNCW3</name>
<dbReference type="Gene3D" id="2.60.40.10">
    <property type="entry name" value="Immunoglobulins"/>
    <property type="match status" value="1"/>
</dbReference>
<feature type="domain" description="PKD" evidence="1">
    <location>
        <begin position="64"/>
        <end position="127"/>
    </location>
</feature>
<dbReference type="AlphaFoldDB" id="A0A7V3VTS5"/>
<proteinExistence type="predicted"/>
<evidence type="ECO:0000259" key="1">
    <source>
        <dbReference type="Pfam" id="PF00801"/>
    </source>
</evidence>
<dbReference type="InterPro" id="IPR000601">
    <property type="entry name" value="PKD_dom"/>
</dbReference>
<organism evidence="2">
    <name type="scientific">candidate division WOR-3 bacterium</name>
    <dbReference type="NCBI Taxonomy" id="2052148"/>
    <lineage>
        <taxon>Bacteria</taxon>
        <taxon>Bacteria division WOR-3</taxon>
    </lineage>
</organism>
<dbReference type="Pfam" id="PF00801">
    <property type="entry name" value="PKD"/>
    <property type="match status" value="1"/>
</dbReference>
<dbReference type="PANTHER" id="PTHR42754:SF1">
    <property type="entry name" value="LIPOPROTEIN"/>
    <property type="match status" value="1"/>
</dbReference>
<comment type="caution">
    <text evidence="2">The sequence shown here is derived from an EMBL/GenBank/DDBJ whole genome shotgun (WGS) entry which is preliminary data.</text>
</comment>
<evidence type="ECO:0000313" key="2">
    <source>
        <dbReference type="EMBL" id="HGE78101.1"/>
    </source>
</evidence>
<dbReference type="CDD" id="cd00146">
    <property type="entry name" value="PKD"/>
    <property type="match status" value="1"/>
</dbReference>
<accession>A0A7V3VTS5</accession>
<dbReference type="EMBL" id="DTOZ01000096">
    <property type="protein sequence ID" value="HGE78101.1"/>
    <property type="molecule type" value="Genomic_DNA"/>
</dbReference>
<dbReference type="SUPFAM" id="SSF49299">
    <property type="entry name" value="PKD domain"/>
    <property type="match status" value="1"/>
</dbReference>
<reference evidence="2" key="1">
    <citation type="journal article" date="2020" name="mSystems">
        <title>Genome- and Community-Level Interaction Insights into Carbon Utilization and Element Cycling Functions of Hydrothermarchaeota in Hydrothermal Sediment.</title>
        <authorList>
            <person name="Zhou Z."/>
            <person name="Liu Y."/>
            <person name="Xu W."/>
            <person name="Pan J."/>
            <person name="Luo Z.H."/>
            <person name="Li M."/>
        </authorList>
    </citation>
    <scope>NUCLEOTIDE SEQUENCE [LARGE SCALE GENOMIC DNA]</scope>
    <source>
        <strain evidence="2">SpSt-961</strain>
    </source>
</reference>
<dbReference type="InterPro" id="IPR035986">
    <property type="entry name" value="PKD_dom_sf"/>
</dbReference>
<protein>
    <recommendedName>
        <fullName evidence="1">PKD domain-containing protein</fullName>
    </recommendedName>
</protein>